<evidence type="ECO:0000313" key="1">
    <source>
        <dbReference type="EMBL" id="KAF2176401.1"/>
    </source>
</evidence>
<accession>A0A6A6DA97</accession>
<dbReference type="EMBL" id="ML994710">
    <property type="protein sequence ID" value="KAF2176401.1"/>
    <property type="molecule type" value="Genomic_DNA"/>
</dbReference>
<protein>
    <submittedName>
        <fullName evidence="1">Uncharacterized protein</fullName>
    </submittedName>
</protein>
<proteinExistence type="predicted"/>
<name>A0A6A6DA97_9PEZI</name>
<dbReference type="Proteomes" id="UP000800200">
    <property type="component" value="Unassembled WGS sequence"/>
</dbReference>
<gene>
    <name evidence="1" type="ORF">K469DRAFT_32473</name>
</gene>
<evidence type="ECO:0000313" key="2">
    <source>
        <dbReference type="Proteomes" id="UP000800200"/>
    </source>
</evidence>
<organism evidence="1 2">
    <name type="scientific">Zopfia rhizophila CBS 207.26</name>
    <dbReference type="NCBI Taxonomy" id="1314779"/>
    <lineage>
        <taxon>Eukaryota</taxon>
        <taxon>Fungi</taxon>
        <taxon>Dikarya</taxon>
        <taxon>Ascomycota</taxon>
        <taxon>Pezizomycotina</taxon>
        <taxon>Dothideomycetes</taxon>
        <taxon>Dothideomycetes incertae sedis</taxon>
        <taxon>Zopfiaceae</taxon>
        <taxon>Zopfia</taxon>
    </lineage>
</organism>
<sequence length="108" mass="12194">MEGKCSSDGRNHRRPTPGLTIIWHCCIASIFFSERALRSGDPAAFIDIFDRLTGVRSRASKPSRSASCRLLTWVLFTFMDQAELQCSQGKCFDWLEDTTFEFCCTAGE</sequence>
<keyword evidence="2" id="KW-1185">Reference proteome</keyword>
<dbReference type="AlphaFoldDB" id="A0A6A6DA97"/>
<reference evidence="1" key="1">
    <citation type="journal article" date="2020" name="Stud. Mycol.">
        <title>101 Dothideomycetes genomes: a test case for predicting lifestyles and emergence of pathogens.</title>
        <authorList>
            <person name="Haridas S."/>
            <person name="Albert R."/>
            <person name="Binder M."/>
            <person name="Bloem J."/>
            <person name="Labutti K."/>
            <person name="Salamov A."/>
            <person name="Andreopoulos B."/>
            <person name="Baker S."/>
            <person name="Barry K."/>
            <person name="Bills G."/>
            <person name="Bluhm B."/>
            <person name="Cannon C."/>
            <person name="Castanera R."/>
            <person name="Culley D."/>
            <person name="Daum C."/>
            <person name="Ezra D."/>
            <person name="Gonzalez J."/>
            <person name="Henrissat B."/>
            <person name="Kuo A."/>
            <person name="Liang C."/>
            <person name="Lipzen A."/>
            <person name="Lutzoni F."/>
            <person name="Magnuson J."/>
            <person name="Mondo S."/>
            <person name="Nolan M."/>
            <person name="Ohm R."/>
            <person name="Pangilinan J."/>
            <person name="Park H.-J."/>
            <person name="Ramirez L."/>
            <person name="Alfaro M."/>
            <person name="Sun H."/>
            <person name="Tritt A."/>
            <person name="Yoshinaga Y."/>
            <person name="Zwiers L.-H."/>
            <person name="Turgeon B."/>
            <person name="Goodwin S."/>
            <person name="Spatafora J."/>
            <person name="Crous P."/>
            <person name="Grigoriev I."/>
        </authorList>
    </citation>
    <scope>NUCLEOTIDE SEQUENCE</scope>
    <source>
        <strain evidence="1">CBS 207.26</strain>
    </source>
</reference>